<dbReference type="KEGG" id="caby:Cabys_1457"/>
<reference evidence="1 4" key="2">
    <citation type="submission" date="2016-11" db="EMBL/GenBank/DDBJ databases">
        <title>Genomic analysis of Caldithrix abyssi and proposal of a novel bacterial phylum Caldithrichaeota.</title>
        <authorList>
            <person name="Kublanov I."/>
            <person name="Sigalova O."/>
            <person name="Gavrilov S."/>
            <person name="Lebedinsky A."/>
            <person name="Ivanova N."/>
            <person name="Daum C."/>
            <person name="Reddy T."/>
            <person name="Klenk H.P."/>
            <person name="Goker M."/>
            <person name="Reva O."/>
            <person name="Miroshnichenko M."/>
            <person name="Kyprides N."/>
            <person name="Woyke T."/>
            <person name="Gelfand M."/>
        </authorList>
    </citation>
    <scope>NUCLEOTIDE SEQUENCE [LARGE SCALE GENOMIC DNA]</scope>
    <source>
        <strain evidence="1 4">LF13</strain>
    </source>
</reference>
<gene>
    <name evidence="1" type="ORF">Cabys_1457</name>
    <name evidence="2" type="ORF">Calab_2623</name>
</gene>
<dbReference type="Proteomes" id="UP000004671">
    <property type="component" value="Chromosome"/>
</dbReference>
<dbReference type="RefSeq" id="WP_006929506.1">
    <property type="nucleotide sequence ID" value="NZ_CM001402.1"/>
</dbReference>
<dbReference type="STRING" id="880073.Cabys_1457"/>
<accession>H1XPB8</accession>
<dbReference type="PaxDb" id="880073-Calab_2623"/>
<evidence type="ECO:0000313" key="3">
    <source>
        <dbReference type="Proteomes" id="UP000004671"/>
    </source>
</evidence>
<evidence type="ECO:0000313" key="1">
    <source>
        <dbReference type="EMBL" id="APF18206.1"/>
    </source>
</evidence>
<proteinExistence type="predicted"/>
<reference evidence="2 3" key="1">
    <citation type="submission" date="2011-09" db="EMBL/GenBank/DDBJ databases">
        <title>The permanent draft genome of Caldithrix abyssi DSM 13497.</title>
        <authorList>
            <consortium name="US DOE Joint Genome Institute (JGI-PGF)"/>
            <person name="Lucas S."/>
            <person name="Han J."/>
            <person name="Lapidus A."/>
            <person name="Bruce D."/>
            <person name="Goodwin L."/>
            <person name="Pitluck S."/>
            <person name="Peters L."/>
            <person name="Kyrpides N."/>
            <person name="Mavromatis K."/>
            <person name="Ivanova N."/>
            <person name="Mikhailova N."/>
            <person name="Chertkov O."/>
            <person name="Detter J.C."/>
            <person name="Tapia R."/>
            <person name="Han C."/>
            <person name="Land M."/>
            <person name="Hauser L."/>
            <person name="Markowitz V."/>
            <person name="Cheng J.-F."/>
            <person name="Hugenholtz P."/>
            <person name="Woyke T."/>
            <person name="Wu D."/>
            <person name="Spring S."/>
            <person name="Brambilla E."/>
            <person name="Klenk H.-P."/>
            <person name="Eisen J.A."/>
        </authorList>
    </citation>
    <scope>NUCLEOTIDE SEQUENCE [LARGE SCALE GENOMIC DNA]</scope>
    <source>
        <strain evidence="2 3">DSM 13497</strain>
    </source>
</reference>
<keyword evidence="3" id="KW-1185">Reference proteome</keyword>
<organism evidence="2 3">
    <name type="scientific">Caldithrix abyssi DSM 13497</name>
    <dbReference type="NCBI Taxonomy" id="880073"/>
    <lineage>
        <taxon>Bacteria</taxon>
        <taxon>Pseudomonadati</taxon>
        <taxon>Calditrichota</taxon>
        <taxon>Calditrichia</taxon>
        <taxon>Calditrichales</taxon>
        <taxon>Calditrichaceae</taxon>
        <taxon>Caldithrix</taxon>
    </lineage>
</organism>
<dbReference type="EMBL" id="CP018099">
    <property type="protein sequence ID" value="APF18206.1"/>
    <property type="molecule type" value="Genomic_DNA"/>
</dbReference>
<dbReference type="AlphaFoldDB" id="H1XPB8"/>
<dbReference type="InParanoid" id="H1XPB8"/>
<dbReference type="Proteomes" id="UP000183868">
    <property type="component" value="Chromosome"/>
</dbReference>
<protein>
    <submittedName>
        <fullName evidence="2">Uncharacterized protein</fullName>
    </submittedName>
</protein>
<evidence type="ECO:0000313" key="4">
    <source>
        <dbReference type="Proteomes" id="UP000183868"/>
    </source>
</evidence>
<evidence type="ECO:0000313" key="2">
    <source>
        <dbReference type="EMBL" id="EHO42233.1"/>
    </source>
</evidence>
<dbReference type="HOGENOM" id="CLU_2328478_0_0_0"/>
<name>H1XPB8_CALAY</name>
<sequence>MKNEGLFNRDQSLIFKNIERVKPAKAKVIKRDQVVVGQKRKIEHAMQVSETHTEGKITPVLNGEELIGIIYECSCGKVAQILFDFEETTEIKKHAATG</sequence>
<dbReference type="EMBL" id="CM001402">
    <property type="protein sequence ID" value="EHO42233.1"/>
    <property type="molecule type" value="Genomic_DNA"/>
</dbReference>